<dbReference type="InterPro" id="IPR036866">
    <property type="entry name" value="RibonucZ/Hydroxyglut_hydro"/>
</dbReference>
<accession>A0A7W3VVU3</accession>
<dbReference type="SUPFAM" id="SSF56281">
    <property type="entry name" value="Metallo-hydrolase/oxidoreductase"/>
    <property type="match status" value="1"/>
</dbReference>
<name>A0A7W3VVU3_9PSEU</name>
<dbReference type="InterPro" id="IPR001279">
    <property type="entry name" value="Metallo-B-lactamas"/>
</dbReference>
<evidence type="ECO:0000313" key="2">
    <source>
        <dbReference type="EMBL" id="MBB1154163.1"/>
    </source>
</evidence>
<keyword evidence="2" id="KW-0378">Hydrolase</keyword>
<dbReference type="PANTHER" id="PTHR43546">
    <property type="entry name" value="UPF0173 METAL-DEPENDENT HYDROLASE MJ1163-RELATED"/>
    <property type="match status" value="1"/>
</dbReference>
<dbReference type="Gene3D" id="3.60.15.10">
    <property type="entry name" value="Ribonuclease Z/Hydroxyacylglutathione hydrolase-like"/>
    <property type="match status" value="1"/>
</dbReference>
<evidence type="ECO:0000313" key="3">
    <source>
        <dbReference type="Proteomes" id="UP000526734"/>
    </source>
</evidence>
<dbReference type="EMBL" id="JACGZW010000004">
    <property type="protein sequence ID" value="MBB1154163.1"/>
    <property type="molecule type" value="Genomic_DNA"/>
</dbReference>
<dbReference type="RefSeq" id="WP_182891231.1">
    <property type="nucleotide sequence ID" value="NZ_JACGZW010000004.1"/>
</dbReference>
<proteinExistence type="predicted"/>
<comment type="caution">
    <text evidence="2">The sequence shown here is derived from an EMBL/GenBank/DDBJ whole genome shotgun (WGS) entry which is preliminary data.</text>
</comment>
<dbReference type="Pfam" id="PF12706">
    <property type="entry name" value="Lactamase_B_2"/>
    <property type="match status" value="1"/>
</dbReference>
<dbReference type="GO" id="GO:0016787">
    <property type="term" value="F:hydrolase activity"/>
    <property type="evidence" value="ECO:0007669"/>
    <property type="project" value="UniProtKB-KW"/>
</dbReference>
<dbReference type="Proteomes" id="UP000526734">
    <property type="component" value="Unassembled WGS sequence"/>
</dbReference>
<organism evidence="2 3">
    <name type="scientific">Amycolatopsis dendrobii</name>
    <dbReference type="NCBI Taxonomy" id="2760662"/>
    <lineage>
        <taxon>Bacteria</taxon>
        <taxon>Bacillati</taxon>
        <taxon>Actinomycetota</taxon>
        <taxon>Actinomycetes</taxon>
        <taxon>Pseudonocardiales</taxon>
        <taxon>Pseudonocardiaceae</taxon>
        <taxon>Amycolatopsis</taxon>
    </lineage>
</organism>
<gene>
    <name evidence="2" type="ORF">H4281_13550</name>
</gene>
<sequence length="270" mass="29164">MRARRLGWAGLEIEASDERLVIDYVQDLSPLFTGWKSGEGLATPSGKAMAALVTHLHRDHTDAAALAEVLTPGAPVLRPPPGYGDDADNVTTLPAERELTLHRLPAEVVEPWSAREIGPFRLTAVPAVDGLGDPQLNWVVEAAGQRIFHGGDTMFHGYWWLITRRFSPFDAVFLPANGAVVDAPHLQPPSPVPAALDPRQAAAVADILDARYAVPMHYETEQSDKVAGYVEISDPEAEFRAHAGRRAHVLPVGEWLDLAQATENSGVTAG</sequence>
<reference evidence="2 3" key="1">
    <citation type="submission" date="2020-08" db="EMBL/GenBank/DDBJ databases">
        <title>Amycolatopsis sp. nov. DR6-1 isolated from Dendrobium heterocarpum.</title>
        <authorList>
            <person name="Tedsree N."/>
            <person name="Kuncharoen N."/>
            <person name="Likhitwitayawuid K."/>
            <person name="Tanasupawat S."/>
        </authorList>
    </citation>
    <scope>NUCLEOTIDE SEQUENCE [LARGE SCALE GENOMIC DNA]</scope>
    <source>
        <strain evidence="2 3">DR6-1</strain>
    </source>
</reference>
<dbReference type="AlphaFoldDB" id="A0A7W3VVU3"/>
<dbReference type="InterPro" id="IPR050114">
    <property type="entry name" value="UPF0173_UPF0282_UlaG_hydrolase"/>
</dbReference>
<dbReference type="PANTHER" id="PTHR43546:SF3">
    <property type="entry name" value="UPF0173 METAL-DEPENDENT HYDROLASE MJ1163"/>
    <property type="match status" value="1"/>
</dbReference>
<keyword evidence="3" id="KW-1185">Reference proteome</keyword>
<evidence type="ECO:0000259" key="1">
    <source>
        <dbReference type="Pfam" id="PF12706"/>
    </source>
</evidence>
<feature type="domain" description="Metallo-beta-lactamase" evidence="1">
    <location>
        <begin position="47"/>
        <end position="218"/>
    </location>
</feature>
<protein>
    <submittedName>
        <fullName evidence="2">MBL fold metallo-hydrolase</fullName>
    </submittedName>
</protein>